<evidence type="ECO:0000313" key="8">
    <source>
        <dbReference type="Proteomes" id="UP000783588"/>
    </source>
</evidence>
<evidence type="ECO:0000256" key="4">
    <source>
        <dbReference type="ARBA" id="ARBA00022679"/>
    </source>
</evidence>
<dbReference type="Pfam" id="PF06925">
    <property type="entry name" value="MGDG_synth"/>
    <property type="match status" value="1"/>
</dbReference>
<comment type="subcellular location">
    <subcellularLocation>
        <location evidence="1">Membrane</location>
    </subcellularLocation>
</comment>
<comment type="caution">
    <text evidence="7">The sequence shown here is derived from an EMBL/GenBank/DDBJ whole genome shotgun (WGS) entry which is preliminary data.</text>
</comment>
<evidence type="ECO:0000259" key="6">
    <source>
        <dbReference type="Pfam" id="PF06925"/>
    </source>
</evidence>
<keyword evidence="8" id="KW-1185">Reference proteome</keyword>
<dbReference type="InterPro" id="IPR007235">
    <property type="entry name" value="Glyco_trans_28_C"/>
</dbReference>
<dbReference type="InterPro" id="IPR009695">
    <property type="entry name" value="Diacylglyc_glucosyltr_N"/>
</dbReference>
<evidence type="ECO:0000256" key="1">
    <source>
        <dbReference type="ARBA" id="ARBA00004370"/>
    </source>
</evidence>
<evidence type="ECO:0000256" key="3">
    <source>
        <dbReference type="ARBA" id="ARBA00022676"/>
    </source>
</evidence>
<keyword evidence="4" id="KW-0808">Transferase</keyword>
<keyword evidence="3" id="KW-0328">Glycosyltransferase</keyword>
<dbReference type="Pfam" id="PF04101">
    <property type="entry name" value="Glyco_tran_28_C"/>
    <property type="match status" value="1"/>
</dbReference>
<reference evidence="7 8" key="1">
    <citation type="submission" date="2021-06" db="EMBL/GenBank/DDBJ databases">
        <authorList>
            <person name="Sun Q."/>
            <person name="Li D."/>
        </authorList>
    </citation>
    <scope>NUCLEOTIDE SEQUENCE [LARGE SCALE GENOMIC DNA]</scope>
    <source>
        <strain evidence="7 8">MSJd-7</strain>
    </source>
</reference>
<sequence>MEQRKILILTGNFGMGHRCVAEAIRQQLAAMHTHAQIQVLDLMDALFPNSSALLYRGFAQMVHYCPSLYNQLNKITGRCSTLPMQSWIADKMKELLKDAEIVVSTFPLCAQFAAMYKRKYHASTALYTYITDIGAQDEWIVPDTDLYFVGAQETKLDLLYKGVAPHSIHVCGIPVRQDFLHPVRQEHSGKTEILLMGGGLGLLPSAEDCLSVLSRCDSMHVTVITGKNQALYDTLRVKYPEITVIGYTEQVAQYMQRADVLVTKSGGATTFEAIHSETPLYILQPFLVQEFANARYIEQHRIGCVAWKKSQTIAQDILALAQEPSRLHEMKRNMHMLKQSWEEICPVVAYNSRREPTAS</sequence>
<protein>
    <submittedName>
        <fullName evidence="7">Uncharacterized protein</fullName>
    </submittedName>
</protein>
<dbReference type="PANTHER" id="PTHR43025">
    <property type="entry name" value="MONOGALACTOSYLDIACYLGLYCEROL SYNTHASE"/>
    <property type="match status" value="1"/>
</dbReference>
<dbReference type="PANTHER" id="PTHR43025:SF3">
    <property type="entry name" value="MONOGALACTOSYLDIACYLGLYCEROL SYNTHASE 1, CHLOROPLASTIC"/>
    <property type="match status" value="1"/>
</dbReference>
<proteinExistence type="inferred from homology"/>
<feature type="domain" description="Glycosyl transferase family 28 C-terminal" evidence="5">
    <location>
        <begin position="217"/>
        <end position="334"/>
    </location>
</feature>
<dbReference type="EMBL" id="JAHLQI010000004">
    <property type="protein sequence ID" value="MBU5490801.1"/>
    <property type="molecule type" value="Genomic_DNA"/>
</dbReference>
<organism evidence="7 8">
    <name type="scientific">Butyricicoccus intestinisimiae</name>
    <dbReference type="NCBI Taxonomy" id="2841509"/>
    <lineage>
        <taxon>Bacteria</taxon>
        <taxon>Bacillati</taxon>
        <taxon>Bacillota</taxon>
        <taxon>Clostridia</taxon>
        <taxon>Eubacteriales</taxon>
        <taxon>Butyricicoccaceae</taxon>
        <taxon>Butyricicoccus</taxon>
    </lineage>
</organism>
<evidence type="ECO:0000313" key="7">
    <source>
        <dbReference type="EMBL" id="MBU5490801.1"/>
    </source>
</evidence>
<dbReference type="InterPro" id="IPR050519">
    <property type="entry name" value="Glycosyltransf_28_UgtP"/>
</dbReference>
<comment type="similarity">
    <text evidence="2">Belongs to the glycosyltransferase 28 family.</text>
</comment>
<name>A0ABS6ESX8_9FIRM</name>
<gene>
    <name evidence="7" type="ORF">KQI75_09275</name>
</gene>
<accession>A0ABS6ESX8</accession>
<evidence type="ECO:0000259" key="5">
    <source>
        <dbReference type="Pfam" id="PF04101"/>
    </source>
</evidence>
<dbReference type="RefSeq" id="WP_216470493.1">
    <property type="nucleotide sequence ID" value="NZ_JAHLQI010000004.1"/>
</dbReference>
<evidence type="ECO:0000256" key="2">
    <source>
        <dbReference type="ARBA" id="ARBA00006962"/>
    </source>
</evidence>
<dbReference type="Proteomes" id="UP000783588">
    <property type="component" value="Unassembled WGS sequence"/>
</dbReference>
<feature type="domain" description="Diacylglycerol glucosyltransferase N-terminal" evidence="6">
    <location>
        <begin position="17"/>
        <end position="175"/>
    </location>
</feature>